<gene>
    <name evidence="1" type="ORF">HDU87_000688</name>
</gene>
<comment type="caution">
    <text evidence="1">The sequence shown here is derived from an EMBL/GenBank/DDBJ whole genome shotgun (WGS) entry which is preliminary data.</text>
</comment>
<evidence type="ECO:0000313" key="2">
    <source>
        <dbReference type="Proteomes" id="UP001212152"/>
    </source>
</evidence>
<dbReference type="Proteomes" id="UP001212152">
    <property type="component" value="Unassembled WGS sequence"/>
</dbReference>
<name>A0AAD5XSX2_9FUNG</name>
<dbReference type="EMBL" id="JADGJQ010000011">
    <property type="protein sequence ID" value="KAJ3181670.1"/>
    <property type="molecule type" value="Genomic_DNA"/>
</dbReference>
<sequence length="59" mass="6259">MVKALVHLAIVCTLTGIKEDFLSTAIQLARRCLATFQALKLLGAGLSLAQSDMSARGLQ</sequence>
<protein>
    <submittedName>
        <fullName evidence="1">Uncharacterized protein</fullName>
    </submittedName>
</protein>
<reference evidence="1" key="1">
    <citation type="submission" date="2020-05" db="EMBL/GenBank/DDBJ databases">
        <title>Phylogenomic resolution of chytrid fungi.</title>
        <authorList>
            <person name="Stajich J.E."/>
            <person name="Amses K."/>
            <person name="Simmons R."/>
            <person name="Seto K."/>
            <person name="Myers J."/>
            <person name="Bonds A."/>
            <person name="Quandt C.A."/>
            <person name="Barry K."/>
            <person name="Liu P."/>
            <person name="Grigoriev I."/>
            <person name="Longcore J.E."/>
            <person name="James T.Y."/>
        </authorList>
    </citation>
    <scope>NUCLEOTIDE SEQUENCE</scope>
    <source>
        <strain evidence="1">JEL0379</strain>
    </source>
</reference>
<proteinExistence type="predicted"/>
<keyword evidence="2" id="KW-1185">Reference proteome</keyword>
<dbReference type="AlphaFoldDB" id="A0AAD5XSX2"/>
<accession>A0AAD5XSX2</accession>
<evidence type="ECO:0000313" key="1">
    <source>
        <dbReference type="EMBL" id="KAJ3181670.1"/>
    </source>
</evidence>
<organism evidence="1 2">
    <name type="scientific">Geranomyces variabilis</name>
    <dbReference type="NCBI Taxonomy" id="109894"/>
    <lineage>
        <taxon>Eukaryota</taxon>
        <taxon>Fungi</taxon>
        <taxon>Fungi incertae sedis</taxon>
        <taxon>Chytridiomycota</taxon>
        <taxon>Chytridiomycota incertae sedis</taxon>
        <taxon>Chytridiomycetes</taxon>
        <taxon>Spizellomycetales</taxon>
        <taxon>Powellomycetaceae</taxon>
        <taxon>Geranomyces</taxon>
    </lineage>
</organism>